<dbReference type="PANTHER" id="PTHR31432">
    <property type="entry name" value="INTRAFLAGELLAR TRANSPORT PROTEIN 74 HOMOLOG"/>
    <property type="match status" value="1"/>
</dbReference>
<sequence length="139" mass="16496">MQQSHEELQEFENEYDIMAGEKNEKYRELRQKEIQIDEFVQNFDAKKLEIDFEIEKHHLEVVRLLQLISLNCTASTGYDTVNASSVDESSLEMAANPEELQNLHVRLQEELIDLEEAKKRLITEMESMHKRENEIEEEK</sequence>
<feature type="coiled-coil region" evidence="1">
    <location>
        <begin position="1"/>
        <end position="28"/>
    </location>
</feature>
<name>A0A914YTY1_9BILA</name>
<evidence type="ECO:0000313" key="2">
    <source>
        <dbReference type="Proteomes" id="UP000887577"/>
    </source>
</evidence>
<feature type="coiled-coil region" evidence="1">
    <location>
        <begin position="100"/>
        <end position="138"/>
    </location>
</feature>
<protein>
    <submittedName>
        <fullName evidence="3">Uncharacterized protein</fullName>
    </submittedName>
</protein>
<evidence type="ECO:0000313" key="3">
    <source>
        <dbReference type="WBParaSite" id="PSU_v2.g20913.t1"/>
    </source>
</evidence>
<dbReference type="GO" id="GO:0035735">
    <property type="term" value="P:intraciliary transport involved in cilium assembly"/>
    <property type="evidence" value="ECO:0007669"/>
    <property type="project" value="TreeGrafter"/>
</dbReference>
<proteinExistence type="predicted"/>
<dbReference type="Proteomes" id="UP000887577">
    <property type="component" value="Unplaced"/>
</dbReference>
<evidence type="ECO:0000256" key="1">
    <source>
        <dbReference type="SAM" id="Coils"/>
    </source>
</evidence>
<dbReference type="GO" id="GO:0005929">
    <property type="term" value="C:cilium"/>
    <property type="evidence" value="ECO:0007669"/>
    <property type="project" value="TreeGrafter"/>
</dbReference>
<dbReference type="GO" id="GO:0048487">
    <property type="term" value="F:beta-tubulin binding"/>
    <property type="evidence" value="ECO:0007669"/>
    <property type="project" value="InterPro"/>
</dbReference>
<keyword evidence="1" id="KW-0175">Coiled coil</keyword>
<reference evidence="3" key="1">
    <citation type="submission" date="2022-11" db="UniProtKB">
        <authorList>
            <consortium name="WormBaseParasite"/>
        </authorList>
    </citation>
    <scope>IDENTIFICATION</scope>
</reference>
<dbReference type="WBParaSite" id="PSU_v2.g20913.t1">
    <property type="protein sequence ID" value="PSU_v2.g20913.t1"/>
    <property type="gene ID" value="PSU_v2.g20913"/>
</dbReference>
<dbReference type="GO" id="GO:0030992">
    <property type="term" value="C:intraciliary transport particle B"/>
    <property type="evidence" value="ECO:0007669"/>
    <property type="project" value="InterPro"/>
</dbReference>
<dbReference type="InterPro" id="IPR029602">
    <property type="entry name" value="IFT74"/>
</dbReference>
<dbReference type="PANTHER" id="PTHR31432:SF0">
    <property type="entry name" value="INTRAFLAGELLAR TRANSPORT PROTEIN 74 HOMOLOG"/>
    <property type="match status" value="1"/>
</dbReference>
<organism evidence="2 3">
    <name type="scientific">Panagrolaimus superbus</name>
    <dbReference type="NCBI Taxonomy" id="310955"/>
    <lineage>
        <taxon>Eukaryota</taxon>
        <taxon>Metazoa</taxon>
        <taxon>Ecdysozoa</taxon>
        <taxon>Nematoda</taxon>
        <taxon>Chromadorea</taxon>
        <taxon>Rhabditida</taxon>
        <taxon>Tylenchina</taxon>
        <taxon>Panagrolaimomorpha</taxon>
        <taxon>Panagrolaimoidea</taxon>
        <taxon>Panagrolaimidae</taxon>
        <taxon>Panagrolaimus</taxon>
    </lineage>
</organism>
<accession>A0A914YTY1</accession>
<dbReference type="AlphaFoldDB" id="A0A914YTY1"/>
<keyword evidence="2" id="KW-1185">Reference proteome</keyword>